<evidence type="ECO:0000256" key="3">
    <source>
        <dbReference type="ARBA" id="ARBA00022827"/>
    </source>
</evidence>
<feature type="compositionally biased region" description="Basic residues" evidence="8">
    <location>
        <begin position="533"/>
        <end position="546"/>
    </location>
</feature>
<dbReference type="Pfam" id="PF00875">
    <property type="entry name" value="DNA_photolyase"/>
    <property type="match status" value="1"/>
</dbReference>
<dbReference type="GO" id="GO:0003684">
    <property type="term" value="F:damaged DNA binding"/>
    <property type="evidence" value="ECO:0007669"/>
    <property type="project" value="TreeGrafter"/>
</dbReference>
<dbReference type="STRING" id="946362.F2UPH2"/>
<dbReference type="PROSITE" id="PS51645">
    <property type="entry name" value="PHR_CRY_ALPHA_BETA"/>
    <property type="match status" value="1"/>
</dbReference>
<comment type="similarity">
    <text evidence="1 7">Belongs to the DNA photolyase class-1 family.</text>
</comment>
<comment type="cofactor">
    <cofactor evidence="7">
        <name>(6R)-5,10-methylene-5,6,7,8-tetrahydrofolate</name>
        <dbReference type="ChEBI" id="CHEBI:15636"/>
    </cofactor>
    <text evidence="7">Binds 1 5,10-methenyltetrahydrofolate (MTHF) per subunit.</text>
</comment>
<accession>F2UPH2</accession>
<comment type="function">
    <text evidence="7">May have a photoreceptor function.</text>
</comment>
<dbReference type="SUPFAM" id="SSF52425">
    <property type="entry name" value="Cryptochrome/photolyase, N-terminal domain"/>
    <property type="match status" value="1"/>
</dbReference>
<comment type="cofactor">
    <cofactor evidence="5 7">
        <name>FAD</name>
        <dbReference type="ChEBI" id="CHEBI:57692"/>
    </cofactor>
    <text evidence="5 7">Binds 1 FAD per subunit.</text>
</comment>
<dbReference type="OMA" id="YVCEEIR"/>
<dbReference type="Gene3D" id="1.10.579.10">
    <property type="entry name" value="DNA Cyclobutane Dipyrimidine Photolyase, subunit A, domain 3"/>
    <property type="match status" value="1"/>
</dbReference>
<gene>
    <name evidence="10" type="ORF">PTSG_10097</name>
</gene>
<evidence type="ECO:0000256" key="2">
    <source>
        <dbReference type="ARBA" id="ARBA00022630"/>
    </source>
</evidence>
<dbReference type="Gene3D" id="1.25.40.80">
    <property type="match status" value="1"/>
</dbReference>
<dbReference type="PRINTS" id="PR00147">
    <property type="entry name" value="DNAPHOTLYASE"/>
</dbReference>
<reference evidence="10" key="1">
    <citation type="submission" date="2009-08" db="EMBL/GenBank/DDBJ databases">
        <title>Annotation of Salpingoeca rosetta.</title>
        <authorList>
            <consortium name="The Broad Institute Genome Sequencing Platform"/>
            <person name="Russ C."/>
            <person name="Cuomo C."/>
            <person name="Burger G."/>
            <person name="Gray M.W."/>
            <person name="Holland P.W.H."/>
            <person name="King N."/>
            <person name="Lang F.B.F."/>
            <person name="Roger A.J."/>
            <person name="Ruiz-Trillo I."/>
            <person name="Young S.K."/>
            <person name="Zeng Q."/>
            <person name="Gargeya S."/>
            <person name="Alvarado L."/>
            <person name="Berlin A."/>
            <person name="Chapman S.B."/>
            <person name="Chen Z."/>
            <person name="Freedman E."/>
            <person name="Gellesch M."/>
            <person name="Goldberg J."/>
            <person name="Griggs A."/>
            <person name="Gujja S."/>
            <person name="Heilman E."/>
            <person name="Heiman D."/>
            <person name="Howarth C."/>
            <person name="Mehta T."/>
            <person name="Neiman D."/>
            <person name="Pearson M."/>
            <person name="Roberts A."/>
            <person name="Saif S."/>
            <person name="Shea T."/>
            <person name="Shenoy N."/>
            <person name="Sisk P."/>
            <person name="Stolte C."/>
            <person name="Sykes S."/>
            <person name="White J."/>
            <person name="Yandava C."/>
            <person name="Haas B."/>
            <person name="Nusbaum C."/>
            <person name="Birren B."/>
        </authorList>
    </citation>
    <scope>NUCLEOTIDE SEQUENCE [LARGE SCALE GENOMIC DNA]</scope>
    <source>
        <strain evidence="10">ATCC 50818</strain>
    </source>
</reference>
<dbReference type="EMBL" id="GL832986">
    <property type="protein sequence ID" value="EGD79527.1"/>
    <property type="molecule type" value="Genomic_DNA"/>
</dbReference>
<proteinExistence type="inferred from homology"/>
<dbReference type="eggNOG" id="KOG0133">
    <property type="taxonomic scope" value="Eukaryota"/>
</dbReference>
<dbReference type="PANTHER" id="PTHR11455">
    <property type="entry name" value="CRYPTOCHROME"/>
    <property type="match status" value="1"/>
</dbReference>
<dbReference type="InterPro" id="IPR002081">
    <property type="entry name" value="Cryptochrome/DNA_photolyase_1"/>
</dbReference>
<sequence length="552" mass="61689">MSSSSSKAVRPAVVWFRGSDLRIHDHEPLLEAAKASKGHVVPVYCFDPRQVGPAAKTRCGQFPKCGWQRTRFIVECVEDLRRNLQRLGSNLVVRVGEPEEVIPDIVSITGATEVFGQKEVCSEETGVEHRLAKRLSVPLTLRWGAITLCHRDDLPYERSCSDLPGVFSQFRKAAEACVPIRPPRPPPPSLQPLPQPIAGDPGHVPPVTQLSPNAPAKADERGVLTFVGGETVARTRVKHYLWDTDCIATYKDTRNGLVGADYSSKFSPWLAHGCVSARWIHSEVKRYERERVKNNSTYWLVFELLWRDYFRFVALQHGTAIFKEGGVQRKGIAWRHSPLDLSAWQEGRTGFPFVDANMRELAATGFMSNRGRQNVASFLTKDLLIDWRLGAEWFESLLIDHDPCANYGNWNYAAGIGNDPRQGRHFNVIRQAKTYDPAAEYVHLWVPELKHLPAPFAHTPYQAPHGELEAAGVALEKSYPRPIVASLDNGRIPIRGGAAKMYSAGKPFKGPKWMDRDGQEAGSNTSDGGGRSRSGKRRGRHNRKPRVQGGWS</sequence>
<dbReference type="OrthoDB" id="435881at2759"/>
<dbReference type="InterPro" id="IPR036134">
    <property type="entry name" value="Crypto/Photolyase_FAD-like_sf"/>
</dbReference>
<dbReference type="Gene3D" id="3.40.50.620">
    <property type="entry name" value="HUPs"/>
    <property type="match status" value="1"/>
</dbReference>
<dbReference type="InterPro" id="IPR006050">
    <property type="entry name" value="DNA_photolyase_N"/>
</dbReference>
<dbReference type="InParanoid" id="F2UPH2"/>
<evidence type="ECO:0000313" key="11">
    <source>
        <dbReference type="Proteomes" id="UP000007799"/>
    </source>
</evidence>
<dbReference type="PANTHER" id="PTHR11455:SF22">
    <property type="entry name" value="CRYPTOCHROME DASH"/>
    <property type="match status" value="1"/>
</dbReference>
<feature type="binding site" evidence="5">
    <location>
        <begin position="400"/>
        <end position="402"/>
    </location>
    <ligand>
        <name>FAD</name>
        <dbReference type="ChEBI" id="CHEBI:57692"/>
    </ligand>
</feature>
<feature type="site" description="Electron transfer via tryptophanyl radical" evidence="6">
    <location>
        <position position="334"/>
    </location>
</feature>
<feature type="binding site" evidence="5">
    <location>
        <begin position="303"/>
        <end position="310"/>
    </location>
    <ligand>
        <name>FAD</name>
        <dbReference type="ChEBI" id="CHEBI:57692"/>
    </ligand>
</feature>
<evidence type="ECO:0000313" key="10">
    <source>
        <dbReference type="EMBL" id="EGD79527.1"/>
    </source>
</evidence>
<dbReference type="GO" id="GO:0000719">
    <property type="term" value="P:photoreactive repair"/>
    <property type="evidence" value="ECO:0007669"/>
    <property type="project" value="TreeGrafter"/>
</dbReference>
<evidence type="ECO:0000256" key="7">
    <source>
        <dbReference type="RuleBase" id="RU367151"/>
    </source>
</evidence>
<feature type="binding site" evidence="5">
    <location>
        <begin position="263"/>
        <end position="267"/>
    </location>
    <ligand>
        <name>FAD</name>
        <dbReference type="ChEBI" id="CHEBI:57692"/>
    </ligand>
</feature>
<dbReference type="InterPro" id="IPR014133">
    <property type="entry name" value="Cry_DASH"/>
</dbReference>
<dbReference type="InterPro" id="IPR014729">
    <property type="entry name" value="Rossmann-like_a/b/a_fold"/>
</dbReference>
<keyword evidence="3 5" id="KW-0274">FAD</keyword>
<feature type="region of interest" description="Disordered" evidence="8">
    <location>
        <begin position="503"/>
        <end position="552"/>
    </location>
</feature>
<evidence type="ECO:0000259" key="9">
    <source>
        <dbReference type="PROSITE" id="PS51645"/>
    </source>
</evidence>
<dbReference type="RefSeq" id="XP_004989008.1">
    <property type="nucleotide sequence ID" value="XM_004988951.1"/>
</dbReference>
<dbReference type="GO" id="GO:0003904">
    <property type="term" value="F:deoxyribodipyrimidine photo-lyase activity"/>
    <property type="evidence" value="ECO:0007669"/>
    <property type="project" value="TreeGrafter"/>
</dbReference>
<organism evidence="11">
    <name type="scientific">Salpingoeca rosetta (strain ATCC 50818 / BSB-021)</name>
    <dbReference type="NCBI Taxonomy" id="946362"/>
    <lineage>
        <taxon>Eukaryota</taxon>
        <taxon>Choanoflagellata</taxon>
        <taxon>Craspedida</taxon>
        <taxon>Salpingoecidae</taxon>
        <taxon>Salpingoeca</taxon>
    </lineage>
</organism>
<feature type="binding site" evidence="5">
    <location>
        <position position="250"/>
    </location>
    <ligand>
        <name>FAD</name>
        <dbReference type="ChEBI" id="CHEBI:57692"/>
    </ligand>
</feature>
<protein>
    <recommendedName>
        <fullName evidence="7">Cryptochrome DASH</fullName>
    </recommendedName>
</protein>
<dbReference type="GO" id="GO:0071949">
    <property type="term" value="F:FAD binding"/>
    <property type="evidence" value="ECO:0007669"/>
    <property type="project" value="TreeGrafter"/>
</dbReference>
<dbReference type="AlphaFoldDB" id="F2UPH2"/>
<evidence type="ECO:0000256" key="8">
    <source>
        <dbReference type="SAM" id="MobiDB-lite"/>
    </source>
</evidence>
<evidence type="ECO:0000256" key="1">
    <source>
        <dbReference type="ARBA" id="ARBA00005862"/>
    </source>
</evidence>
<feature type="domain" description="Photolyase/cryptochrome alpha/beta" evidence="9">
    <location>
        <begin position="11"/>
        <end position="155"/>
    </location>
</feature>
<feature type="site" description="Electron transfer via tryptophanyl radical" evidence="6">
    <location>
        <position position="410"/>
    </location>
</feature>
<dbReference type="NCBIfam" id="TIGR02765">
    <property type="entry name" value="crypto_DASH"/>
    <property type="match status" value="1"/>
</dbReference>
<dbReference type="SUPFAM" id="SSF48173">
    <property type="entry name" value="Cryptochrome/photolyase FAD-binding domain"/>
    <property type="match status" value="1"/>
</dbReference>
<dbReference type="InterPro" id="IPR005101">
    <property type="entry name" value="Cryptochr/Photolyase_FAD-bd"/>
</dbReference>
<evidence type="ECO:0000256" key="4">
    <source>
        <dbReference type="ARBA" id="ARBA00022991"/>
    </source>
</evidence>
<dbReference type="GeneID" id="16069550"/>
<keyword evidence="2 5" id="KW-0285">Flavoprotein</keyword>
<keyword evidence="4 7" id="KW-0157">Chromophore</keyword>
<dbReference type="Pfam" id="PF03441">
    <property type="entry name" value="FAD_binding_7"/>
    <property type="match status" value="1"/>
</dbReference>
<keyword evidence="11" id="KW-1185">Reference proteome</keyword>
<dbReference type="Proteomes" id="UP000007799">
    <property type="component" value="Unassembled WGS sequence"/>
</dbReference>
<evidence type="ECO:0000256" key="5">
    <source>
        <dbReference type="PIRSR" id="PIRSR602081-1"/>
    </source>
</evidence>
<name>F2UPH2_SALR5</name>
<evidence type="ECO:0000256" key="6">
    <source>
        <dbReference type="PIRSR" id="PIRSR602081-2"/>
    </source>
</evidence>
<feature type="site" description="Electron transfer via tryptophanyl radical" evidence="6">
    <location>
        <position position="387"/>
    </location>
</feature>
<dbReference type="InterPro" id="IPR036155">
    <property type="entry name" value="Crypto/Photolyase_N_sf"/>
</dbReference>
<dbReference type="KEGG" id="sre:PTSG_10097"/>